<dbReference type="InterPro" id="IPR036890">
    <property type="entry name" value="HATPase_C_sf"/>
</dbReference>
<evidence type="ECO:0000256" key="1">
    <source>
        <dbReference type="ARBA" id="ARBA00022679"/>
    </source>
</evidence>
<dbReference type="PROSITE" id="PS50109">
    <property type="entry name" value="HIS_KIN"/>
    <property type="match status" value="1"/>
</dbReference>
<dbReference type="AlphaFoldDB" id="A0A919WIA7"/>
<dbReference type="GO" id="GO:0016301">
    <property type="term" value="F:kinase activity"/>
    <property type="evidence" value="ECO:0007669"/>
    <property type="project" value="UniProtKB-KW"/>
</dbReference>
<feature type="domain" description="Histidine kinase" evidence="6">
    <location>
        <begin position="1"/>
        <end position="125"/>
    </location>
</feature>
<dbReference type="PANTHER" id="PTHR43065">
    <property type="entry name" value="SENSOR HISTIDINE KINASE"/>
    <property type="match status" value="1"/>
</dbReference>
<accession>A0A919WIA7</accession>
<dbReference type="Gene3D" id="3.30.565.10">
    <property type="entry name" value="Histidine kinase-like ATPase, C-terminal domain"/>
    <property type="match status" value="1"/>
</dbReference>
<comment type="caution">
    <text evidence="7">The sequence shown here is derived from an EMBL/GenBank/DDBJ whole genome shotgun (WGS) entry which is preliminary data.</text>
</comment>
<keyword evidence="3" id="KW-0418">Kinase</keyword>
<protein>
    <recommendedName>
        <fullName evidence="6">Histidine kinase domain-containing protein</fullName>
    </recommendedName>
</protein>
<reference evidence="7" key="1">
    <citation type="submission" date="2021-03" db="EMBL/GenBank/DDBJ databases">
        <title>Antimicrobial resistance genes in bacteria isolated from Japanese honey, and their potential for conferring macrolide and lincosamide resistance in the American foulbrood pathogen Paenibacillus larvae.</title>
        <authorList>
            <person name="Okamoto M."/>
            <person name="Kumagai M."/>
            <person name="Kanamori H."/>
            <person name="Takamatsu D."/>
        </authorList>
    </citation>
    <scope>NUCLEOTIDE SEQUENCE</scope>
    <source>
        <strain evidence="7">J27TS8</strain>
    </source>
</reference>
<proteinExistence type="predicted"/>
<dbReference type="SUPFAM" id="SSF55874">
    <property type="entry name" value="ATPase domain of HSP90 chaperone/DNA topoisomerase II/histidine kinase"/>
    <property type="match status" value="1"/>
</dbReference>
<keyword evidence="8" id="KW-1185">Reference proteome</keyword>
<keyword evidence="1" id="KW-0808">Transferase</keyword>
<dbReference type="InterPro" id="IPR005467">
    <property type="entry name" value="His_kinase_dom"/>
</dbReference>
<gene>
    <name evidence="7" type="ORF">J27TS8_22140</name>
</gene>
<dbReference type="PANTHER" id="PTHR43065:SF34">
    <property type="entry name" value="SPORULATION KINASE A"/>
    <property type="match status" value="1"/>
</dbReference>
<evidence type="ECO:0000259" key="6">
    <source>
        <dbReference type="PROSITE" id="PS50109"/>
    </source>
</evidence>
<dbReference type="GO" id="GO:0005524">
    <property type="term" value="F:ATP binding"/>
    <property type="evidence" value="ECO:0007669"/>
    <property type="project" value="UniProtKB-KW"/>
</dbReference>
<evidence type="ECO:0000256" key="5">
    <source>
        <dbReference type="ARBA" id="ARBA00023012"/>
    </source>
</evidence>
<organism evidence="7 8">
    <name type="scientific">Robertmurraya siralis</name>
    <dbReference type="NCBI Taxonomy" id="77777"/>
    <lineage>
        <taxon>Bacteria</taxon>
        <taxon>Bacillati</taxon>
        <taxon>Bacillota</taxon>
        <taxon>Bacilli</taxon>
        <taxon>Bacillales</taxon>
        <taxon>Bacillaceae</taxon>
        <taxon>Robertmurraya</taxon>
    </lineage>
</organism>
<evidence type="ECO:0000313" key="7">
    <source>
        <dbReference type="EMBL" id="GIN62221.1"/>
    </source>
</evidence>
<keyword evidence="5" id="KW-0902">Two-component regulatory system</keyword>
<keyword evidence="2" id="KW-0547">Nucleotide-binding</keyword>
<name>A0A919WIA7_9BACI</name>
<evidence type="ECO:0000256" key="2">
    <source>
        <dbReference type="ARBA" id="ARBA00022741"/>
    </source>
</evidence>
<evidence type="ECO:0000256" key="3">
    <source>
        <dbReference type="ARBA" id="ARBA00022777"/>
    </source>
</evidence>
<keyword evidence="4" id="KW-0067">ATP-binding</keyword>
<dbReference type="Proteomes" id="UP000682111">
    <property type="component" value="Unassembled WGS sequence"/>
</dbReference>
<dbReference type="InterPro" id="IPR003594">
    <property type="entry name" value="HATPase_dom"/>
</dbReference>
<dbReference type="Pfam" id="PF02518">
    <property type="entry name" value="HATPase_c"/>
    <property type="match status" value="1"/>
</dbReference>
<dbReference type="EMBL" id="BORC01000003">
    <property type="protein sequence ID" value="GIN62221.1"/>
    <property type="molecule type" value="Genomic_DNA"/>
</dbReference>
<dbReference type="GO" id="GO:0000160">
    <property type="term" value="P:phosphorelay signal transduction system"/>
    <property type="evidence" value="ECO:0007669"/>
    <property type="project" value="UniProtKB-KW"/>
</dbReference>
<evidence type="ECO:0000256" key="4">
    <source>
        <dbReference type="ARBA" id="ARBA00022840"/>
    </source>
</evidence>
<sequence>METILVEMDRINFIVNEFMVFAKPHQLQFSSCNLNEILTSVVKFLEPEATLKNVAINFETSHESMHISGEKKQLKQVFLNLIKNSIEAIPTGGTIYIFFKKSTEKIAFIVKDEGIGMDLDQIKKL</sequence>
<evidence type="ECO:0000313" key="8">
    <source>
        <dbReference type="Proteomes" id="UP000682111"/>
    </source>
</evidence>